<evidence type="ECO:0000313" key="8">
    <source>
        <dbReference type="EMBL" id="TDA38897.1"/>
    </source>
</evidence>
<evidence type="ECO:0000256" key="1">
    <source>
        <dbReference type="ARBA" id="ARBA00022602"/>
    </source>
</evidence>
<organism evidence="7 9">
    <name type="scientific">Thermoproteota archaeon</name>
    <dbReference type="NCBI Taxonomy" id="2056631"/>
    <lineage>
        <taxon>Archaea</taxon>
        <taxon>Thermoproteota</taxon>
    </lineage>
</organism>
<evidence type="ECO:0000256" key="4">
    <source>
        <dbReference type="ARBA" id="ARBA00022679"/>
    </source>
</evidence>
<dbReference type="EMBL" id="QNVI01000041">
    <property type="protein sequence ID" value="TDA38897.1"/>
    <property type="molecule type" value="Genomic_DNA"/>
</dbReference>
<dbReference type="HAMAP" id="MF_01984">
    <property type="entry name" value="ubiX_pad"/>
    <property type="match status" value="1"/>
</dbReference>
<dbReference type="NCBIfam" id="NF004685">
    <property type="entry name" value="PRK06029.1"/>
    <property type="match status" value="1"/>
</dbReference>
<comment type="similarity">
    <text evidence="5">Belongs to the UbiX/PAD1 family.</text>
</comment>
<dbReference type="Pfam" id="PF02441">
    <property type="entry name" value="Flavoprotein"/>
    <property type="match status" value="1"/>
</dbReference>
<dbReference type="InterPro" id="IPR036551">
    <property type="entry name" value="Flavin_trans-like"/>
</dbReference>
<comment type="function">
    <text evidence="5">Flavin prenyltransferase that catalyzes the synthesis of the prenylated FMN cofactor (prenyl-FMN) for 4-hydroxy-3-polyprenylbenzoic acid decarboxylase UbiD. The prenyltransferase is metal-independent and links a dimethylallyl moiety from dimethylallyl monophosphate (DMAP) to the flavin N5 and C6 atoms of FMN.</text>
</comment>
<dbReference type="Gene3D" id="3.40.50.1950">
    <property type="entry name" value="Flavin prenyltransferase-like"/>
    <property type="match status" value="1"/>
</dbReference>
<dbReference type="Proteomes" id="UP000316080">
    <property type="component" value="Unassembled WGS sequence"/>
</dbReference>
<comment type="caution">
    <text evidence="7">The sequence shown here is derived from an EMBL/GenBank/DDBJ whole genome shotgun (WGS) entry which is preliminary data.</text>
</comment>
<name>A0A520KE50_9CREN</name>
<proteinExistence type="inferred from homology"/>
<dbReference type="EC" id="2.5.1.129" evidence="5"/>
<dbReference type="GO" id="GO:0106141">
    <property type="term" value="F:flavin prenyltransferase activity"/>
    <property type="evidence" value="ECO:0007669"/>
    <property type="project" value="UniProtKB-EC"/>
</dbReference>
<evidence type="ECO:0000313" key="10">
    <source>
        <dbReference type="Proteomes" id="UP000317265"/>
    </source>
</evidence>
<reference evidence="8 10" key="1">
    <citation type="journal article" date="2019" name="Nat. Microbiol.">
        <title>Expanding anaerobic alkane metabolism in the domain of Archaea.</title>
        <authorList>
            <person name="Wang Y."/>
            <person name="Wegener G."/>
            <person name="Hou J."/>
            <person name="Wang F."/>
            <person name="Xiao X."/>
        </authorList>
    </citation>
    <scope>NUCLEOTIDE SEQUENCE [LARGE SCALE GENOMIC DNA]</scope>
    <source>
        <strain evidence="8">WYZ-LMO11</strain>
    </source>
</reference>
<evidence type="ECO:0000256" key="5">
    <source>
        <dbReference type="HAMAP-Rule" id="MF_01984"/>
    </source>
</evidence>
<feature type="binding site" evidence="5">
    <location>
        <position position="149"/>
    </location>
    <ligand>
        <name>dimethylallyl phosphate</name>
        <dbReference type="ChEBI" id="CHEBI:88052"/>
    </ligand>
</feature>
<dbReference type="GO" id="GO:0016831">
    <property type="term" value="F:carboxy-lyase activity"/>
    <property type="evidence" value="ECO:0007669"/>
    <property type="project" value="TreeGrafter"/>
</dbReference>
<comment type="catalytic activity">
    <reaction evidence="5">
        <text>dimethylallyl phosphate + FMNH2 = prenylated FMNH2 + phosphate</text>
        <dbReference type="Rhea" id="RHEA:37743"/>
        <dbReference type="ChEBI" id="CHEBI:43474"/>
        <dbReference type="ChEBI" id="CHEBI:57618"/>
        <dbReference type="ChEBI" id="CHEBI:87467"/>
        <dbReference type="ChEBI" id="CHEBI:88052"/>
        <dbReference type="EC" id="2.5.1.129"/>
    </reaction>
</comment>
<dbReference type="InterPro" id="IPR003382">
    <property type="entry name" value="Flavoprotein"/>
</dbReference>
<evidence type="ECO:0000313" key="9">
    <source>
        <dbReference type="Proteomes" id="UP000316080"/>
    </source>
</evidence>
<feature type="binding site" evidence="5">
    <location>
        <position position="165"/>
    </location>
    <ligand>
        <name>dimethylallyl phosphate</name>
        <dbReference type="ChEBI" id="CHEBI:88052"/>
    </ligand>
</feature>
<protein>
    <recommendedName>
        <fullName evidence="5">Flavin prenyltransferase UbiX</fullName>
        <ecNumber evidence="5">2.5.1.129</ecNumber>
    </recommendedName>
</protein>
<evidence type="ECO:0000313" key="7">
    <source>
        <dbReference type="EMBL" id="RZN55272.1"/>
    </source>
</evidence>
<keyword evidence="2 5" id="KW-0285">Flavoprotein</keyword>
<dbReference type="EMBL" id="RXIH01000046">
    <property type="protein sequence ID" value="RZN55272.1"/>
    <property type="molecule type" value="Genomic_DNA"/>
</dbReference>
<evidence type="ECO:0000259" key="6">
    <source>
        <dbReference type="Pfam" id="PF02441"/>
    </source>
</evidence>
<reference evidence="7 9" key="2">
    <citation type="journal article" date="2019" name="Nat. Microbiol.">
        <title>Wide diversity of methane and short-chain alkane metabolisms in uncultured archaea.</title>
        <authorList>
            <person name="Borrel G."/>
            <person name="Adam P.S."/>
            <person name="McKay L.J."/>
            <person name="Chen L.X."/>
            <person name="Sierra-Garcia I.N."/>
            <person name="Sieber C.M."/>
            <person name="Letourneur Q."/>
            <person name="Ghozlane A."/>
            <person name="Andersen G.L."/>
            <person name="Li W.J."/>
            <person name="Hallam S.J."/>
            <person name="Muyzer G."/>
            <person name="de Oliveira V.M."/>
            <person name="Inskeep W.P."/>
            <person name="Banfield J.F."/>
            <person name="Gribaldo S."/>
        </authorList>
    </citation>
    <scope>NUCLEOTIDE SEQUENCE [LARGE SCALE GENOMIC DNA]</scope>
    <source>
        <strain evidence="7">Verst-YHS</strain>
    </source>
</reference>
<dbReference type="InterPro" id="IPR004507">
    <property type="entry name" value="UbiX-like"/>
</dbReference>
<feature type="binding site" evidence="5">
    <location>
        <begin position="84"/>
        <end position="87"/>
    </location>
    <ligand>
        <name>FMN</name>
        <dbReference type="ChEBI" id="CHEBI:58210"/>
    </ligand>
</feature>
<dbReference type="SUPFAM" id="SSF52507">
    <property type="entry name" value="Homo-oligomeric flavin-containing Cys decarboxylases, HFCD"/>
    <property type="match status" value="1"/>
</dbReference>
<dbReference type="AlphaFoldDB" id="A0A520KE50"/>
<feature type="binding site" evidence="5">
    <location>
        <position position="119"/>
    </location>
    <ligand>
        <name>FMN</name>
        <dbReference type="ChEBI" id="CHEBI:58210"/>
    </ligand>
</feature>
<keyword evidence="4 5" id="KW-0808">Transferase</keyword>
<evidence type="ECO:0000256" key="3">
    <source>
        <dbReference type="ARBA" id="ARBA00022643"/>
    </source>
</evidence>
<feature type="binding site" evidence="5">
    <location>
        <begin position="9"/>
        <end position="11"/>
    </location>
    <ligand>
        <name>FMN</name>
        <dbReference type="ChEBI" id="CHEBI:58210"/>
    </ligand>
</feature>
<dbReference type="PANTHER" id="PTHR43374:SF1">
    <property type="entry name" value="FLAVIN PRENYLTRANSFERASE PAD1, MITOCHONDRIAL"/>
    <property type="match status" value="1"/>
</dbReference>
<keyword evidence="3 5" id="KW-0288">FMN</keyword>
<dbReference type="Proteomes" id="UP000317265">
    <property type="component" value="Unassembled WGS sequence"/>
</dbReference>
<feature type="binding site" evidence="5">
    <location>
        <position position="34"/>
    </location>
    <ligand>
        <name>FMN</name>
        <dbReference type="ChEBI" id="CHEBI:58210"/>
    </ligand>
</feature>
<dbReference type="NCBIfam" id="TIGR00421">
    <property type="entry name" value="ubiX_pad"/>
    <property type="match status" value="1"/>
</dbReference>
<sequence>MRIIVAITGASGVIYGYKLIKEIYKNNELIIIVSETGLKILDYELGIKEEELMKYGKLYRDNEITAPMASGSYYFDAMIIAPCSMKTLACIANGISLSLIHRVADVALKEGRKLIVLIREMPLNIIHLENMLKLARAGGIIFPACPGFYHKPSNIDDLVNHVIGKILDYLKIPHNLYKRWSND</sequence>
<feature type="domain" description="Flavoprotein" evidence="6">
    <location>
        <begin position="1"/>
        <end position="169"/>
    </location>
</feature>
<keyword evidence="1 5" id="KW-0637">Prenyltransferase</keyword>
<evidence type="ECO:0000256" key="2">
    <source>
        <dbReference type="ARBA" id="ARBA00022630"/>
    </source>
</evidence>
<accession>A0A520KE50</accession>
<comment type="caution">
    <text evidence="5">Lacks conserved residue(s) required for the propagation of feature annotation.</text>
</comment>
<dbReference type="PANTHER" id="PTHR43374">
    <property type="entry name" value="FLAVIN PRENYLTRANSFERASE"/>
    <property type="match status" value="1"/>
</dbReference>
<gene>
    <name evidence="5" type="primary">ubiX</name>
    <name evidence="8" type="ORF">DSO09_03370</name>
    <name evidence="7" type="ORF">EF809_05990</name>
</gene>